<protein>
    <submittedName>
        <fullName evidence="1">Uncharacterized protein</fullName>
    </submittedName>
</protein>
<gene>
    <name evidence="1" type="ORF">GCM10012284_16540</name>
</gene>
<accession>A0A8J3BYJ6</accession>
<comment type="caution">
    <text evidence="1">The sequence shown here is derived from an EMBL/GenBank/DDBJ whole genome shotgun (WGS) entry which is preliminary data.</text>
</comment>
<keyword evidence="2" id="KW-1185">Reference proteome</keyword>
<reference evidence="1" key="1">
    <citation type="journal article" date="2014" name="Int. J. Syst. Evol. Microbiol.">
        <title>Complete genome sequence of Corynebacterium casei LMG S-19264T (=DSM 44701T), isolated from a smear-ripened cheese.</title>
        <authorList>
            <consortium name="US DOE Joint Genome Institute (JGI-PGF)"/>
            <person name="Walter F."/>
            <person name="Albersmeier A."/>
            <person name="Kalinowski J."/>
            <person name="Ruckert C."/>
        </authorList>
    </citation>
    <scope>NUCLEOTIDE SEQUENCE</scope>
    <source>
        <strain evidence="1">CGMCC 4.7299</strain>
    </source>
</reference>
<name>A0A8J3BYJ6_9ACTN</name>
<evidence type="ECO:0000313" key="2">
    <source>
        <dbReference type="Proteomes" id="UP000656042"/>
    </source>
</evidence>
<reference evidence="1" key="2">
    <citation type="submission" date="2020-09" db="EMBL/GenBank/DDBJ databases">
        <authorList>
            <person name="Sun Q."/>
            <person name="Zhou Y."/>
        </authorList>
    </citation>
    <scope>NUCLEOTIDE SEQUENCE</scope>
    <source>
        <strain evidence="1">CGMCC 4.7299</strain>
    </source>
</reference>
<organism evidence="1 2">
    <name type="scientific">Mangrovihabitans endophyticus</name>
    <dbReference type="NCBI Taxonomy" id="1751298"/>
    <lineage>
        <taxon>Bacteria</taxon>
        <taxon>Bacillati</taxon>
        <taxon>Actinomycetota</taxon>
        <taxon>Actinomycetes</taxon>
        <taxon>Micromonosporales</taxon>
        <taxon>Micromonosporaceae</taxon>
        <taxon>Mangrovihabitans</taxon>
    </lineage>
</organism>
<dbReference type="Proteomes" id="UP000656042">
    <property type="component" value="Unassembled WGS sequence"/>
</dbReference>
<proteinExistence type="predicted"/>
<dbReference type="AlphaFoldDB" id="A0A8J3BYJ6"/>
<dbReference type="EMBL" id="BMMX01000004">
    <property type="protein sequence ID" value="GGK83084.1"/>
    <property type="molecule type" value="Genomic_DNA"/>
</dbReference>
<evidence type="ECO:0000313" key="1">
    <source>
        <dbReference type="EMBL" id="GGK83084.1"/>
    </source>
</evidence>
<sequence length="61" mass="6844">MPLDAPVTTAMFFSMPPILPYESWVTLGRRVRVDPERIGKIGNGSMVERYVLLPAKGIRRG</sequence>